<dbReference type="InterPro" id="IPR029045">
    <property type="entry name" value="ClpP/crotonase-like_dom_sf"/>
</dbReference>
<dbReference type="EMBL" id="CP000113">
    <property type="protein sequence ID" value="ABF86745.1"/>
    <property type="molecule type" value="Genomic_DNA"/>
</dbReference>
<dbReference type="InterPro" id="IPR001753">
    <property type="entry name" value="Enoyl-CoA_hydra/iso"/>
</dbReference>
<comment type="similarity">
    <text evidence="1">Belongs to the enoyl-CoA hydratase/isomerase family.</text>
</comment>
<reference evidence="2 3" key="1">
    <citation type="journal article" date="2006" name="Proc. Natl. Acad. Sci. U.S.A.">
        <title>Evolution of sensory complexity recorded in a myxobacterial genome.</title>
        <authorList>
            <person name="Goldman B.S."/>
            <person name="Nierman W.C."/>
            <person name="Kaiser D."/>
            <person name="Slater S.C."/>
            <person name="Durkin A.S."/>
            <person name="Eisen J.A."/>
            <person name="Ronning C.M."/>
            <person name="Barbazuk W.B."/>
            <person name="Blanchard M."/>
            <person name="Field C."/>
            <person name="Halling C."/>
            <person name="Hinkle G."/>
            <person name="Iartchuk O."/>
            <person name="Kim H.S."/>
            <person name="Mackenzie C."/>
            <person name="Madupu R."/>
            <person name="Miller N."/>
            <person name="Shvartsbeyn A."/>
            <person name="Sullivan S.A."/>
            <person name="Vaudin M."/>
            <person name="Wiegand R."/>
            <person name="Kaplan H.B."/>
        </authorList>
    </citation>
    <scope>NUCLEOTIDE SEQUENCE [LARGE SCALE GENOMIC DNA]</scope>
    <source>
        <strain evidence="3">DK1622</strain>
    </source>
</reference>
<dbReference type="GO" id="GO:0003824">
    <property type="term" value="F:catalytic activity"/>
    <property type="evidence" value="ECO:0007669"/>
    <property type="project" value="UniProtKB-ARBA"/>
</dbReference>
<dbReference type="SUPFAM" id="SSF52096">
    <property type="entry name" value="ClpP/crotonase"/>
    <property type="match status" value="1"/>
</dbReference>
<dbReference type="KEGG" id="mxa:MXAN_3940"/>
<dbReference type="EnsemblBacteria" id="ABF86745">
    <property type="protein sequence ID" value="ABF86745"/>
    <property type="gene ID" value="MXAN_3940"/>
</dbReference>
<dbReference type="Gene3D" id="3.90.226.10">
    <property type="entry name" value="2-enoyl-CoA Hydratase, Chain A, domain 1"/>
    <property type="match status" value="1"/>
</dbReference>
<gene>
    <name evidence="2" type="ordered locus">MXAN_3940</name>
</gene>
<dbReference type="Proteomes" id="UP000002402">
    <property type="component" value="Chromosome"/>
</dbReference>
<keyword evidence="3" id="KW-1185">Reference proteome</keyword>
<organism evidence="2 3">
    <name type="scientific">Myxococcus xanthus (strain DK1622)</name>
    <dbReference type="NCBI Taxonomy" id="246197"/>
    <lineage>
        <taxon>Bacteria</taxon>
        <taxon>Pseudomonadati</taxon>
        <taxon>Myxococcota</taxon>
        <taxon>Myxococcia</taxon>
        <taxon>Myxococcales</taxon>
        <taxon>Cystobacterineae</taxon>
        <taxon>Myxococcaceae</taxon>
        <taxon>Myxococcus</taxon>
    </lineage>
</organism>
<evidence type="ECO:0000256" key="1">
    <source>
        <dbReference type="ARBA" id="ARBA00005254"/>
    </source>
</evidence>
<dbReference type="STRING" id="246197.MXAN_3940"/>
<dbReference type="OrthoDB" id="5365311at2"/>
<proteinExistence type="inferred from homology"/>
<dbReference type="HOGENOM" id="CLU_009834_7_3_7"/>
<dbReference type="NCBIfam" id="NF005498">
    <property type="entry name" value="PRK07112.1"/>
    <property type="match status" value="1"/>
</dbReference>
<dbReference type="PANTHER" id="PTHR42964">
    <property type="entry name" value="ENOYL-COA HYDRATASE"/>
    <property type="match status" value="1"/>
</dbReference>
<dbReference type="eggNOG" id="COG1024">
    <property type="taxonomic scope" value="Bacteria"/>
</dbReference>
<dbReference type="AlphaFoldDB" id="Q1D5F3"/>
<dbReference type="GeneID" id="41361272"/>
<dbReference type="CDD" id="cd06558">
    <property type="entry name" value="crotonase-like"/>
    <property type="match status" value="1"/>
</dbReference>
<dbReference type="InterPro" id="IPR051683">
    <property type="entry name" value="Enoyl-CoA_Hydratase/Isomerase"/>
</dbReference>
<sequence>MQAASPPHRDYQTLRVRFEAQTCFLQLHRPDADNTISRTLIDECQQVLTLCEEHATTVVLEGLPHVFCMGADFRAIHDRVDDGRREQGNAEQLYRLWLQLATGPYVTVAHVQGKANAGGLGFVAACDIVLAKAEVQFSLSELLFGLFPACVMPFLARRIGIQRAHYLTLMTRPIDAAQALSWGLADAVDADSEKLLRLHLRRLRCLSKPAVTQYKKYASELGGQLLAAMPRAISANEAMFSDRATLEAIHRYVETGRLPWES</sequence>
<evidence type="ECO:0000313" key="2">
    <source>
        <dbReference type="EMBL" id="ABF86745.1"/>
    </source>
</evidence>
<dbReference type="RefSeq" id="WP_011553950.1">
    <property type="nucleotide sequence ID" value="NC_008095.1"/>
</dbReference>
<dbReference type="Pfam" id="PF00378">
    <property type="entry name" value="ECH_1"/>
    <property type="match status" value="1"/>
</dbReference>
<accession>Q1D5F3</accession>
<name>Q1D5F3_MYXXD</name>
<evidence type="ECO:0000313" key="3">
    <source>
        <dbReference type="Proteomes" id="UP000002402"/>
    </source>
</evidence>
<protein>
    <submittedName>
        <fullName evidence="2">Enoyl-CoA hydratase/isomerase family protein</fullName>
    </submittedName>
</protein>
<dbReference type="PANTHER" id="PTHR42964:SF1">
    <property type="entry name" value="POLYKETIDE BIOSYNTHESIS ENOYL-COA HYDRATASE PKSH-RELATED"/>
    <property type="match status" value="1"/>
</dbReference>